<keyword evidence="2" id="KW-1133">Transmembrane helix</keyword>
<keyword evidence="2" id="KW-0472">Membrane</keyword>
<gene>
    <name evidence="3" type="ORF">J437_LFUL006017</name>
</gene>
<organism evidence="3 4">
    <name type="scientific">Ladona fulva</name>
    <name type="common">Scarce chaser dragonfly</name>
    <name type="synonym">Libellula fulva</name>
    <dbReference type="NCBI Taxonomy" id="123851"/>
    <lineage>
        <taxon>Eukaryota</taxon>
        <taxon>Metazoa</taxon>
        <taxon>Ecdysozoa</taxon>
        <taxon>Arthropoda</taxon>
        <taxon>Hexapoda</taxon>
        <taxon>Insecta</taxon>
        <taxon>Pterygota</taxon>
        <taxon>Palaeoptera</taxon>
        <taxon>Odonata</taxon>
        <taxon>Epiprocta</taxon>
        <taxon>Anisoptera</taxon>
        <taxon>Libelluloidea</taxon>
        <taxon>Libellulidae</taxon>
        <taxon>Ladona</taxon>
    </lineage>
</organism>
<feature type="transmembrane region" description="Helical" evidence="2">
    <location>
        <begin position="758"/>
        <end position="780"/>
    </location>
</feature>
<evidence type="ECO:0000256" key="1">
    <source>
        <dbReference type="SAM" id="MobiDB-lite"/>
    </source>
</evidence>
<reference evidence="3" key="1">
    <citation type="submission" date="2013-04" db="EMBL/GenBank/DDBJ databases">
        <authorList>
            <person name="Qu J."/>
            <person name="Murali S.C."/>
            <person name="Bandaranaike D."/>
            <person name="Bellair M."/>
            <person name="Blankenburg K."/>
            <person name="Chao H."/>
            <person name="Dinh H."/>
            <person name="Doddapaneni H."/>
            <person name="Downs B."/>
            <person name="Dugan-Rocha S."/>
            <person name="Elkadiri S."/>
            <person name="Gnanaolivu R.D."/>
            <person name="Hernandez B."/>
            <person name="Javaid M."/>
            <person name="Jayaseelan J.C."/>
            <person name="Lee S."/>
            <person name="Li M."/>
            <person name="Ming W."/>
            <person name="Munidasa M."/>
            <person name="Muniz J."/>
            <person name="Nguyen L."/>
            <person name="Ongeri F."/>
            <person name="Osuji N."/>
            <person name="Pu L.-L."/>
            <person name="Puazo M."/>
            <person name="Qu C."/>
            <person name="Quiroz J."/>
            <person name="Raj R."/>
            <person name="Weissenberger G."/>
            <person name="Xin Y."/>
            <person name="Zou X."/>
            <person name="Han Y."/>
            <person name="Richards S."/>
            <person name="Worley K."/>
            <person name="Muzny D."/>
            <person name="Gibbs R."/>
        </authorList>
    </citation>
    <scope>NUCLEOTIDE SEQUENCE</scope>
    <source>
        <strain evidence="3">Sampled in the wild</strain>
    </source>
</reference>
<feature type="compositionally biased region" description="Polar residues" evidence="1">
    <location>
        <begin position="820"/>
        <end position="832"/>
    </location>
</feature>
<dbReference type="EMBL" id="KZ308221">
    <property type="protein sequence ID" value="KAG8225006.1"/>
    <property type="molecule type" value="Genomic_DNA"/>
</dbReference>
<accession>A0A8K0NWY1</accession>
<evidence type="ECO:0000313" key="4">
    <source>
        <dbReference type="Proteomes" id="UP000792457"/>
    </source>
</evidence>
<dbReference type="CDD" id="cd11304">
    <property type="entry name" value="Cadherin_repeat"/>
    <property type="match status" value="1"/>
</dbReference>
<feature type="compositionally biased region" description="Polar residues" evidence="1">
    <location>
        <begin position="191"/>
        <end position="201"/>
    </location>
</feature>
<reference evidence="3" key="2">
    <citation type="submission" date="2017-10" db="EMBL/GenBank/DDBJ databases">
        <title>Ladona fulva Genome sequencing and assembly.</title>
        <authorList>
            <person name="Murali S."/>
            <person name="Richards S."/>
            <person name="Bandaranaike D."/>
            <person name="Bellair M."/>
            <person name="Blankenburg K."/>
            <person name="Chao H."/>
            <person name="Dinh H."/>
            <person name="Doddapaneni H."/>
            <person name="Dugan-Rocha S."/>
            <person name="Elkadiri S."/>
            <person name="Gnanaolivu R."/>
            <person name="Hernandez B."/>
            <person name="Skinner E."/>
            <person name="Javaid M."/>
            <person name="Lee S."/>
            <person name="Li M."/>
            <person name="Ming W."/>
            <person name="Munidasa M."/>
            <person name="Muniz J."/>
            <person name="Nguyen L."/>
            <person name="Hughes D."/>
            <person name="Osuji N."/>
            <person name="Pu L.-L."/>
            <person name="Puazo M."/>
            <person name="Qu C."/>
            <person name="Quiroz J."/>
            <person name="Raj R."/>
            <person name="Weissenberger G."/>
            <person name="Xin Y."/>
            <person name="Zou X."/>
            <person name="Han Y."/>
            <person name="Worley K."/>
            <person name="Muzny D."/>
            <person name="Gibbs R."/>
        </authorList>
    </citation>
    <scope>NUCLEOTIDE SEQUENCE</scope>
    <source>
        <strain evidence="3">Sampled in the wild</strain>
    </source>
</reference>
<feature type="region of interest" description="Disordered" evidence="1">
    <location>
        <begin position="820"/>
        <end position="875"/>
    </location>
</feature>
<dbReference type="AlphaFoldDB" id="A0A8K0NWY1"/>
<comment type="caution">
    <text evidence="3">The sequence shown here is derived from an EMBL/GenBank/DDBJ whole genome shotgun (WGS) entry which is preliminary data.</text>
</comment>
<keyword evidence="2" id="KW-0812">Transmembrane</keyword>
<evidence type="ECO:0000256" key="2">
    <source>
        <dbReference type="SAM" id="Phobius"/>
    </source>
</evidence>
<name>A0A8K0NWY1_LADFU</name>
<evidence type="ECO:0000313" key="3">
    <source>
        <dbReference type="EMBL" id="KAG8225006.1"/>
    </source>
</evidence>
<proteinExistence type="predicted"/>
<protein>
    <submittedName>
        <fullName evidence="3">Uncharacterized protein</fullName>
    </submittedName>
</protein>
<keyword evidence="4" id="KW-1185">Reference proteome</keyword>
<feature type="region of interest" description="Disordered" evidence="1">
    <location>
        <begin position="181"/>
        <end position="203"/>
    </location>
</feature>
<sequence>MDFKPKETLDEQSLSFSITVMDVNNPTTSRVTTTIKIGRDPETSIPKSPTFEHQWYLIKMNDSINETDKLIPENGPIKLENYDDINSVQLVTEGDAGFTSHFDIQKRDSEVEIKLTTKFLEPEPQFGFITLKVVVENAAQPGYSVLNIVFPPPECPATTTAEPCTTPEITTTTSTTVTTVSSTTGISTTTDENISPTSTEDPCSRCPTITTECPTETTITEPTATTTIHPVSKTTPEMKTTTEDPCSSCPTTITDCPDVTTTEATSCPVCNESTTASSVTIWSTDVTSSTTEATSCPACDCSSTVYTSESSPATGSCQPCETCTTPEVTTCPTCDCTSTTRDSSSTTSCPTSEPCPSREPPTDCDLYFPLNNYTLTLHAGDSGEIGIVEALSDPPMDPWNIHYNIFDGFGLREDFSIIDGKMYSLFPLEAKDYKFTVSPYAQCYHSEVNAKVHLHVYSIDVCGNESDVEVLFPEGVQFSRVYEETYYAQLSSPLLIPPSLDCDFSLEVEPKMTRVAHDADVGDNAKVTYHVTDTSEVVIEEYSGYYYPHPNFFEYKDFEFTIVARNEESYSDCSVKVKILAQKYLTDLRVKGAQVADAQEVVKKISIVTGLDVGFVTARLVKSYSSKDWEENSFEVGIFGKTSYAFTDDMKEMPLDDLRTDDTFSLRLLVYAFKDGEAVDTNTFQEVILKFGSEIRLAKPDFVCSIFALPTKAMDSLMNHILVSPCMCACAIQLDKIGGPMIAKAYVPVQYVVADQNAAVIGLSVTLALLILGVIGFIVYRFWMKRRNCDNDSLERGLVSEKNDDIRDDSDFIYKSEKASISSGETGMADQTQDPDDLNPERRKSVAFAEEPQVIPGDDEEPQSNITGSVIDVKM</sequence>
<dbReference type="Proteomes" id="UP000792457">
    <property type="component" value="Unassembled WGS sequence"/>
</dbReference>
<feature type="compositionally biased region" description="Low complexity" evidence="1">
    <location>
        <begin position="181"/>
        <end position="190"/>
    </location>
</feature>